<evidence type="ECO:0008006" key="4">
    <source>
        <dbReference type="Google" id="ProtNLM"/>
    </source>
</evidence>
<protein>
    <recommendedName>
        <fullName evidence="4">Lipoprotein</fullName>
    </recommendedName>
</protein>
<dbReference type="RefSeq" id="WP_380430005.1">
    <property type="nucleotide sequence ID" value="NZ_JBHSAC010000021.1"/>
</dbReference>
<name>A0ABV8CZE2_9STRE</name>
<reference evidence="3" key="1">
    <citation type="journal article" date="2019" name="Int. J. Syst. Evol. Microbiol.">
        <title>The Global Catalogue of Microorganisms (GCM) 10K type strain sequencing project: providing services to taxonomists for standard genome sequencing and annotation.</title>
        <authorList>
            <consortium name="The Broad Institute Genomics Platform"/>
            <consortium name="The Broad Institute Genome Sequencing Center for Infectious Disease"/>
            <person name="Wu L."/>
            <person name="Ma J."/>
        </authorList>
    </citation>
    <scope>NUCLEOTIDE SEQUENCE [LARGE SCALE GENOMIC DNA]</scope>
    <source>
        <strain evidence="3">CCUG 58728</strain>
    </source>
</reference>
<evidence type="ECO:0000313" key="2">
    <source>
        <dbReference type="EMBL" id="MFC3931638.1"/>
    </source>
</evidence>
<dbReference type="Proteomes" id="UP001595901">
    <property type="component" value="Unassembled WGS sequence"/>
</dbReference>
<keyword evidence="3" id="KW-1185">Reference proteome</keyword>
<feature type="compositionally biased region" description="Polar residues" evidence="1">
    <location>
        <begin position="139"/>
        <end position="156"/>
    </location>
</feature>
<proteinExistence type="predicted"/>
<comment type="caution">
    <text evidence="2">The sequence shown here is derived from an EMBL/GenBank/DDBJ whole genome shotgun (WGS) entry which is preliminary data.</text>
</comment>
<dbReference type="EMBL" id="JBHSAC010000021">
    <property type="protein sequence ID" value="MFC3931638.1"/>
    <property type="molecule type" value="Genomic_DNA"/>
</dbReference>
<feature type="region of interest" description="Disordered" evidence="1">
    <location>
        <begin position="120"/>
        <end position="156"/>
    </location>
</feature>
<evidence type="ECO:0000256" key="1">
    <source>
        <dbReference type="SAM" id="MobiDB-lite"/>
    </source>
</evidence>
<feature type="compositionally biased region" description="Polar residues" evidence="1">
    <location>
        <begin position="120"/>
        <end position="130"/>
    </location>
</feature>
<sequence length="518" mass="59353">MIKQSKKFIILAVVIFLIFLALGKYRQTTALNRNDVLYATEVRDKQTKQKIRFEIKRTQKHKYRVENTKTKEVYETKPQEDKGNYIRIRLPENQGDIVIRQGLNPINQPTVTVQNSEQYEQIEGSSTVTSAPVRDDSSETSNQAEKTENQTSSLTQENEQKVIDDFGKWLYNSDYGKNAVVVQGQYDGIRMISNPDISFWSLKTKDNTEILTRLLGYYEGDFNDINGQRPIYVNNKQSNVEDLIDYKNDFDVTLLGNDLSSDKAEDFQSNAAFRLYTLKSPQHEYYSSIADEETELIDSKNIPIDEKNMTTNMGYNYYYKNYVDQKKDSYQIVLATDGKVYYVKDYWYQDYNDSHYVYQEAPEAMQKAYTDLIDKYASTDDNDEQSQTDSKNASDIFPSELIGTWSGSIGTQGDTKQTLTYKADGTVTKQIEGGQNSTAQITKMEKVEKGLYRFAEGTAIYEAIPTYGLGGVGSDMEIGVKINSDSSITYVYWIGDLNSEFDPSTYKMTELSKFNKVD</sequence>
<gene>
    <name evidence="2" type="ORF">ACFOSE_02375</name>
</gene>
<organism evidence="2 3">
    <name type="scientific">Streptococcus dentapri</name>
    <dbReference type="NCBI Taxonomy" id="573564"/>
    <lineage>
        <taxon>Bacteria</taxon>
        <taxon>Bacillati</taxon>
        <taxon>Bacillota</taxon>
        <taxon>Bacilli</taxon>
        <taxon>Lactobacillales</taxon>
        <taxon>Streptococcaceae</taxon>
        <taxon>Streptococcus</taxon>
    </lineage>
</organism>
<accession>A0ABV8CZE2</accession>
<evidence type="ECO:0000313" key="3">
    <source>
        <dbReference type="Proteomes" id="UP001595901"/>
    </source>
</evidence>